<dbReference type="InterPro" id="IPR011701">
    <property type="entry name" value="MFS"/>
</dbReference>
<feature type="transmembrane region" description="Helical" evidence="2">
    <location>
        <begin position="94"/>
        <end position="116"/>
    </location>
</feature>
<dbReference type="PANTHER" id="PTHR45757">
    <property type="entry name" value="PROTEIN CBG23364-RELATED"/>
    <property type="match status" value="1"/>
</dbReference>
<dbReference type="EMBL" id="CATQJL010000316">
    <property type="protein sequence ID" value="CAJ0607795.1"/>
    <property type="molecule type" value="Genomic_DNA"/>
</dbReference>
<keyword evidence="5" id="KW-1185">Reference proteome</keyword>
<evidence type="ECO:0000256" key="2">
    <source>
        <dbReference type="SAM" id="Phobius"/>
    </source>
</evidence>
<evidence type="ECO:0000313" key="5">
    <source>
        <dbReference type="Proteomes" id="UP001176961"/>
    </source>
</evidence>
<organism evidence="4 5">
    <name type="scientific">Cylicocyclus nassatus</name>
    <name type="common">Nematode worm</name>
    <dbReference type="NCBI Taxonomy" id="53992"/>
    <lineage>
        <taxon>Eukaryota</taxon>
        <taxon>Metazoa</taxon>
        <taxon>Ecdysozoa</taxon>
        <taxon>Nematoda</taxon>
        <taxon>Chromadorea</taxon>
        <taxon>Rhabditida</taxon>
        <taxon>Rhabditina</taxon>
        <taxon>Rhabditomorpha</taxon>
        <taxon>Strongyloidea</taxon>
        <taxon>Strongylidae</taxon>
        <taxon>Cylicocyclus</taxon>
    </lineage>
</organism>
<dbReference type="InterPro" id="IPR036259">
    <property type="entry name" value="MFS_trans_sf"/>
</dbReference>
<feature type="transmembrane region" description="Helical" evidence="2">
    <location>
        <begin position="320"/>
        <end position="340"/>
    </location>
</feature>
<keyword evidence="2" id="KW-0812">Transmembrane</keyword>
<feature type="transmembrane region" description="Helical" evidence="2">
    <location>
        <begin position="346"/>
        <end position="367"/>
    </location>
</feature>
<protein>
    <recommendedName>
        <fullName evidence="3">Major facilitator superfamily (MFS) profile domain-containing protein</fullName>
    </recommendedName>
</protein>
<gene>
    <name evidence="4" type="ORF">CYNAS_LOCUS19778</name>
</gene>
<name>A0AA36HBK8_CYLNA</name>
<comment type="subcellular location">
    <subcellularLocation>
        <location evidence="1">Membrane</location>
        <topology evidence="1">Multi-pass membrane protein</topology>
    </subcellularLocation>
</comment>
<reference evidence="4" key="1">
    <citation type="submission" date="2023-07" db="EMBL/GenBank/DDBJ databases">
        <authorList>
            <consortium name="CYATHOMIX"/>
        </authorList>
    </citation>
    <scope>NUCLEOTIDE SEQUENCE</scope>
    <source>
        <strain evidence="4">N/A</strain>
    </source>
</reference>
<dbReference type="SUPFAM" id="SSF103473">
    <property type="entry name" value="MFS general substrate transporter"/>
    <property type="match status" value="1"/>
</dbReference>
<dbReference type="InterPro" id="IPR020846">
    <property type="entry name" value="MFS_dom"/>
</dbReference>
<feature type="domain" description="Major facilitator superfamily (MFS) profile" evidence="3">
    <location>
        <begin position="18"/>
        <end position="439"/>
    </location>
</feature>
<dbReference type="PROSITE" id="PS50850">
    <property type="entry name" value="MFS"/>
    <property type="match status" value="1"/>
</dbReference>
<dbReference type="Pfam" id="PF07690">
    <property type="entry name" value="MFS_1"/>
    <property type="match status" value="1"/>
</dbReference>
<dbReference type="GO" id="GO:0016020">
    <property type="term" value="C:membrane"/>
    <property type="evidence" value="ECO:0007669"/>
    <property type="project" value="UniProtKB-SubCell"/>
</dbReference>
<feature type="transmembrane region" description="Helical" evidence="2">
    <location>
        <begin position="415"/>
        <end position="435"/>
    </location>
</feature>
<feature type="transmembrane region" description="Helical" evidence="2">
    <location>
        <begin position="122"/>
        <end position="142"/>
    </location>
</feature>
<dbReference type="Proteomes" id="UP001176961">
    <property type="component" value="Unassembled WGS sequence"/>
</dbReference>
<evidence type="ECO:0000313" key="4">
    <source>
        <dbReference type="EMBL" id="CAJ0607795.1"/>
    </source>
</evidence>
<feature type="transmembrane region" description="Helical" evidence="2">
    <location>
        <begin position="67"/>
        <end position="87"/>
    </location>
</feature>
<proteinExistence type="predicted"/>
<feature type="transmembrane region" description="Helical" evidence="2">
    <location>
        <begin position="282"/>
        <end position="299"/>
    </location>
</feature>
<feature type="transmembrane region" description="Helical" evidence="2">
    <location>
        <begin position="185"/>
        <end position="205"/>
    </location>
</feature>
<feature type="transmembrane region" description="Helical" evidence="2">
    <location>
        <begin position="248"/>
        <end position="270"/>
    </location>
</feature>
<evidence type="ECO:0000256" key="1">
    <source>
        <dbReference type="ARBA" id="ARBA00004141"/>
    </source>
</evidence>
<dbReference type="PANTHER" id="PTHR45757:SF17">
    <property type="entry name" value="MAJOR FACILITATOR SUPERFAMILY (MFS) PROFILE DOMAIN-CONTAINING PROTEIN"/>
    <property type="match status" value="1"/>
</dbReference>
<accession>A0AA36HBK8</accession>
<sequence>MKAFKFCAFLRNSFRYLLILIAFFCLLSVNSNHTIINFTFICMSRDYNFTGNGYSPAVDYSPSEKTAIIWAVPIGTLLGTFPVNYFYTRFGAKWPFLVAGILSAAATASIPVAAMFDLKVLLALRFVQGLAFSGNFGAVGLMCVRWAALNEISIFVSILTSFTPVSAVITNPVSAWMCTDYGWPLAFYTHAGFGLIMFLLWILLYTDDPQTHRIITKTELDRIQKGKTKEHIERDSFVPYKEVILDKVILIVWLNAFVYMTALTFVLTYAPLYFRLVLKYDVSVAGTLSSVASSIHLPIKLAGGIISDRLSIISERYKMWFFNTISVGIAGICTLLVGIFPQRWPGAGFAMFALDNTVMALNAGAFYKCGTLYARQYSHVVLTVIQFMKCVGMFVAAGLFWIFVHDESSYNQWRYTYWLQGACLIVVNVLFYIIATDQPAAFTSITRATRQAQRKKAESFCSVTRM</sequence>
<feature type="transmembrane region" description="Helical" evidence="2">
    <location>
        <begin position="379"/>
        <end position="403"/>
    </location>
</feature>
<evidence type="ECO:0000259" key="3">
    <source>
        <dbReference type="PROSITE" id="PS50850"/>
    </source>
</evidence>
<comment type="caution">
    <text evidence="4">The sequence shown here is derived from an EMBL/GenBank/DDBJ whole genome shotgun (WGS) entry which is preliminary data.</text>
</comment>
<dbReference type="GO" id="GO:0022857">
    <property type="term" value="F:transmembrane transporter activity"/>
    <property type="evidence" value="ECO:0007669"/>
    <property type="project" value="InterPro"/>
</dbReference>
<keyword evidence="2" id="KW-1133">Transmembrane helix</keyword>
<feature type="transmembrane region" description="Helical" evidence="2">
    <location>
        <begin position="154"/>
        <end position="173"/>
    </location>
</feature>
<keyword evidence="2" id="KW-0472">Membrane</keyword>
<dbReference type="Gene3D" id="1.20.1250.20">
    <property type="entry name" value="MFS general substrate transporter like domains"/>
    <property type="match status" value="2"/>
</dbReference>
<dbReference type="AlphaFoldDB" id="A0AA36HBK8"/>